<evidence type="ECO:0000256" key="16">
    <source>
        <dbReference type="SAM" id="SignalP"/>
    </source>
</evidence>
<dbReference type="FunFam" id="2.40.170.20:FF:000005">
    <property type="entry name" value="TonB-dependent siderophore receptor"/>
    <property type="match status" value="1"/>
</dbReference>
<evidence type="ECO:0000256" key="12">
    <source>
        <dbReference type="ARBA" id="ARBA00023170"/>
    </source>
</evidence>
<accession>A0A1Z4BYJ6</accession>
<keyword evidence="9" id="KW-0406">Ion transport</keyword>
<dbReference type="EMBL" id="CP022129">
    <property type="protein sequence ID" value="ASF46332.1"/>
    <property type="molecule type" value="Genomic_DNA"/>
</dbReference>
<dbReference type="KEGG" id="mpsy:CEK71_09715"/>
<evidence type="ECO:0000256" key="9">
    <source>
        <dbReference type="ARBA" id="ARBA00023065"/>
    </source>
</evidence>
<evidence type="ECO:0000313" key="19">
    <source>
        <dbReference type="EMBL" id="ASF46332.1"/>
    </source>
</evidence>
<protein>
    <submittedName>
        <fullName evidence="19">TonB-dependent siderophore receptor</fullName>
    </submittedName>
</protein>
<evidence type="ECO:0000259" key="17">
    <source>
        <dbReference type="Pfam" id="PF00593"/>
    </source>
</evidence>
<dbReference type="InterPro" id="IPR000531">
    <property type="entry name" value="Beta-barrel_TonB"/>
</dbReference>
<dbReference type="FunFam" id="2.170.130.10:FF:000001">
    <property type="entry name" value="Catecholate siderophore TonB-dependent receptor"/>
    <property type="match status" value="1"/>
</dbReference>
<feature type="signal peptide" evidence="16">
    <location>
        <begin position="1"/>
        <end position="32"/>
    </location>
</feature>
<evidence type="ECO:0000256" key="5">
    <source>
        <dbReference type="ARBA" id="ARBA00022496"/>
    </source>
</evidence>
<evidence type="ECO:0000256" key="10">
    <source>
        <dbReference type="ARBA" id="ARBA00023077"/>
    </source>
</evidence>
<dbReference type="InterPro" id="IPR039426">
    <property type="entry name" value="TonB-dep_rcpt-like"/>
</dbReference>
<dbReference type="InterPro" id="IPR037066">
    <property type="entry name" value="Plug_dom_sf"/>
</dbReference>
<dbReference type="AlphaFoldDB" id="A0A1Z4BYJ6"/>
<dbReference type="Pfam" id="PF00593">
    <property type="entry name" value="TonB_dep_Rec_b-barrel"/>
    <property type="match status" value="1"/>
</dbReference>
<keyword evidence="6 14" id="KW-0812">Transmembrane</keyword>
<dbReference type="CDD" id="cd01347">
    <property type="entry name" value="ligand_gated_channel"/>
    <property type="match status" value="1"/>
</dbReference>
<dbReference type="InterPro" id="IPR036942">
    <property type="entry name" value="Beta-barrel_TonB_sf"/>
</dbReference>
<keyword evidence="4 14" id="KW-1134">Transmembrane beta strand</keyword>
<evidence type="ECO:0000256" key="1">
    <source>
        <dbReference type="ARBA" id="ARBA00004571"/>
    </source>
</evidence>
<keyword evidence="13 14" id="KW-0998">Cell outer membrane</keyword>
<keyword evidence="20" id="KW-1185">Reference proteome</keyword>
<dbReference type="PANTHER" id="PTHR32552">
    <property type="entry name" value="FERRICHROME IRON RECEPTOR-RELATED"/>
    <property type="match status" value="1"/>
</dbReference>
<dbReference type="RefSeq" id="WP_088619204.1">
    <property type="nucleotide sequence ID" value="NZ_CP022129.1"/>
</dbReference>
<sequence length="737" mass="80009">MSYSLLLPHRHTNRPLALAVALLLAAPTPGLAQPSETTEEGRAEDKAAAKATTAKTATLPTVNVTAEAEQSADVGYVAPNSTAATKTDTPLLATPQSVSVVTRKQIAAQNATTLAETLRYTPGIQSETFGFEPRTTFLKMRGFDATETGLYQDSLKLANPGFVVGYSLEPYGAERIEVPRGPASVLYGQSSAGGLVNYISKHPQFDPFREIKFDAGTYGRLQGAVDATGALDAQKTLAYRLTGVVRDSDTQVDYIQDKHIYVAPALTWKPNSQTTLTLLSHYQKDQTQPSQRLPAVGTLYGNPNGKIPTNRFTGEPTVDSYNREEFAVGYELEHRLNKAVTFRQKSRYYDNAVDDRTIYTTALLADQRTITRALYESFGKVQGVSLDNQAQFNFTTGPVSHSLLAGLDFQHVHSTTVQTYGDAPNLDIYNPIYGSPVAAAPVFKNQAAVQNQIGLYLQDQLKLAEHWRLTLGGRYDLADSETQDRLSGQTTQQGNNAATGRAGLVYLADNGLAPYLSYAQSFLPVLGTDANGVAFTPETGEQYEVGVKFQPKQSNSFVTLAYFDLTRHSFLTPNPITFANVQRGEARSQGLELEGVASLDNGLDVTASYAYTDAHVTKSSFSAEVGETLEYTPEHKATLWADYTVPSGQAKGWGVGAGTRYIGTSVGNSYAARNTIEIPDVVLFDTAVHFNLKPFQFAVNLQNALDKEYVATAFTSGGDFATYGARRVIIGSVKYSF</sequence>
<feature type="domain" description="TonB-dependent receptor plug" evidence="18">
    <location>
        <begin position="92"/>
        <end position="194"/>
    </location>
</feature>
<keyword evidence="11 14" id="KW-0472">Membrane</keyword>
<dbReference type="Gene3D" id="2.170.130.10">
    <property type="entry name" value="TonB-dependent receptor, plug domain"/>
    <property type="match status" value="1"/>
</dbReference>
<comment type="subcellular location">
    <subcellularLocation>
        <location evidence="1 14">Cell outer membrane</location>
        <topology evidence="1 14">Multi-pass membrane protein</topology>
    </subcellularLocation>
</comment>
<keyword evidence="12 19" id="KW-0675">Receptor</keyword>
<dbReference type="SUPFAM" id="SSF56935">
    <property type="entry name" value="Porins"/>
    <property type="match status" value="1"/>
</dbReference>
<feature type="domain" description="TonB-dependent receptor-like beta-barrel" evidence="17">
    <location>
        <begin position="268"/>
        <end position="703"/>
    </location>
</feature>
<dbReference type="OrthoDB" id="127311at2"/>
<evidence type="ECO:0000256" key="6">
    <source>
        <dbReference type="ARBA" id="ARBA00022692"/>
    </source>
</evidence>
<reference evidence="19 20" key="1">
    <citation type="submission" date="2017-06" db="EMBL/GenBank/DDBJ databases">
        <title>Genome Sequencing of the methanotroph Methylovulum psychrotolerants str. HV10-M2 isolated from a high-altitude environment.</title>
        <authorList>
            <person name="Mateos-Rivera A."/>
        </authorList>
    </citation>
    <scope>NUCLEOTIDE SEQUENCE [LARGE SCALE GENOMIC DNA]</scope>
    <source>
        <strain evidence="19 20">HV10_M2</strain>
    </source>
</reference>
<keyword evidence="5" id="KW-0410">Iron transport</keyword>
<dbReference type="GO" id="GO:0009279">
    <property type="term" value="C:cell outer membrane"/>
    <property type="evidence" value="ECO:0007669"/>
    <property type="project" value="UniProtKB-SubCell"/>
</dbReference>
<comment type="similarity">
    <text evidence="2 14 15">Belongs to the TonB-dependent receptor family.</text>
</comment>
<name>A0A1Z4BYJ6_9GAMM</name>
<dbReference type="Pfam" id="PF07715">
    <property type="entry name" value="Plug"/>
    <property type="match status" value="1"/>
</dbReference>
<dbReference type="InterPro" id="IPR012910">
    <property type="entry name" value="Plug_dom"/>
</dbReference>
<feature type="chain" id="PRO_5013323450" evidence="16">
    <location>
        <begin position="33"/>
        <end position="737"/>
    </location>
</feature>
<evidence type="ECO:0000256" key="8">
    <source>
        <dbReference type="ARBA" id="ARBA00023004"/>
    </source>
</evidence>
<dbReference type="InterPro" id="IPR010105">
    <property type="entry name" value="TonB_sidphr_rcpt"/>
</dbReference>
<gene>
    <name evidence="19" type="ORF">CEK71_09715</name>
</gene>
<evidence type="ECO:0000256" key="3">
    <source>
        <dbReference type="ARBA" id="ARBA00022448"/>
    </source>
</evidence>
<evidence type="ECO:0000256" key="2">
    <source>
        <dbReference type="ARBA" id="ARBA00009810"/>
    </source>
</evidence>
<dbReference type="PROSITE" id="PS52016">
    <property type="entry name" value="TONB_DEPENDENT_REC_3"/>
    <property type="match status" value="1"/>
</dbReference>
<keyword evidence="8" id="KW-0408">Iron</keyword>
<dbReference type="NCBIfam" id="TIGR01783">
    <property type="entry name" value="TonB-siderophor"/>
    <property type="match status" value="1"/>
</dbReference>
<organism evidence="19 20">
    <name type="scientific">Methylovulum psychrotolerans</name>
    <dbReference type="NCBI Taxonomy" id="1704499"/>
    <lineage>
        <taxon>Bacteria</taxon>
        <taxon>Pseudomonadati</taxon>
        <taxon>Pseudomonadota</taxon>
        <taxon>Gammaproteobacteria</taxon>
        <taxon>Methylococcales</taxon>
        <taxon>Methylococcaceae</taxon>
        <taxon>Methylovulum</taxon>
    </lineage>
</organism>
<dbReference type="PANTHER" id="PTHR32552:SF68">
    <property type="entry name" value="FERRICHROME OUTER MEMBRANE TRANSPORTER_PHAGE RECEPTOR"/>
    <property type="match status" value="1"/>
</dbReference>
<dbReference type="GO" id="GO:0015344">
    <property type="term" value="F:siderophore uptake transmembrane transporter activity"/>
    <property type="evidence" value="ECO:0007669"/>
    <property type="project" value="TreeGrafter"/>
</dbReference>
<evidence type="ECO:0000256" key="11">
    <source>
        <dbReference type="ARBA" id="ARBA00023136"/>
    </source>
</evidence>
<evidence type="ECO:0000313" key="20">
    <source>
        <dbReference type="Proteomes" id="UP000197019"/>
    </source>
</evidence>
<keyword evidence="7 16" id="KW-0732">Signal</keyword>
<evidence type="ECO:0000256" key="7">
    <source>
        <dbReference type="ARBA" id="ARBA00022729"/>
    </source>
</evidence>
<evidence type="ECO:0000256" key="13">
    <source>
        <dbReference type="ARBA" id="ARBA00023237"/>
    </source>
</evidence>
<keyword evidence="3 14" id="KW-0813">Transport</keyword>
<evidence type="ECO:0000256" key="4">
    <source>
        <dbReference type="ARBA" id="ARBA00022452"/>
    </source>
</evidence>
<evidence type="ECO:0000256" key="14">
    <source>
        <dbReference type="PROSITE-ProRule" id="PRU01360"/>
    </source>
</evidence>
<dbReference type="GO" id="GO:0015891">
    <property type="term" value="P:siderophore transport"/>
    <property type="evidence" value="ECO:0007669"/>
    <property type="project" value="InterPro"/>
</dbReference>
<proteinExistence type="inferred from homology"/>
<evidence type="ECO:0000259" key="18">
    <source>
        <dbReference type="Pfam" id="PF07715"/>
    </source>
</evidence>
<dbReference type="GO" id="GO:0038023">
    <property type="term" value="F:signaling receptor activity"/>
    <property type="evidence" value="ECO:0007669"/>
    <property type="project" value="InterPro"/>
</dbReference>
<dbReference type="Proteomes" id="UP000197019">
    <property type="component" value="Chromosome"/>
</dbReference>
<dbReference type="Gene3D" id="2.40.170.20">
    <property type="entry name" value="TonB-dependent receptor, beta-barrel domain"/>
    <property type="match status" value="1"/>
</dbReference>
<keyword evidence="10 15" id="KW-0798">TonB box</keyword>
<evidence type="ECO:0000256" key="15">
    <source>
        <dbReference type="RuleBase" id="RU003357"/>
    </source>
</evidence>